<accession>A0ABW6F7G0</accession>
<reference evidence="1 2" key="1">
    <citation type="submission" date="2024-09" db="EMBL/GenBank/DDBJ databases">
        <title>The Natural Products Discovery Center: Release of the First 8490 Sequenced Strains for Exploring Actinobacteria Biosynthetic Diversity.</title>
        <authorList>
            <person name="Kalkreuter E."/>
            <person name="Kautsar S.A."/>
            <person name="Yang D."/>
            <person name="Bader C.D."/>
            <person name="Teijaro C.N."/>
            <person name="Fluegel L."/>
            <person name="Davis C.M."/>
            <person name="Simpson J.R."/>
            <person name="Lauterbach L."/>
            <person name="Steele A.D."/>
            <person name="Gui C."/>
            <person name="Meng S."/>
            <person name="Li G."/>
            <person name="Viehrig K."/>
            <person name="Ye F."/>
            <person name="Su P."/>
            <person name="Kiefer A.F."/>
            <person name="Nichols A."/>
            <person name="Cepeda A.J."/>
            <person name="Yan W."/>
            <person name="Fan B."/>
            <person name="Jiang Y."/>
            <person name="Adhikari A."/>
            <person name="Zheng C.-J."/>
            <person name="Schuster L."/>
            <person name="Cowan T.M."/>
            <person name="Smanski M.J."/>
            <person name="Chevrette M.G."/>
            <person name="De Carvalho L.P.S."/>
            <person name="Shen B."/>
        </authorList>
    </citation>
    <scope>NUCLEOTIDE SEQUENCE [LARGE SCALE GENOMIC DNA]</scope>
    <source>
        <strain evidence="1 2">NPDC058428</strain>
    </source>
</reference>
<keyword evidence="2" id="KW-1185">Reference proteome</keyword>
<protein>
    <submittedName>
        <fullName evidence="1">Uncharacterized protein</fullName>
    </submittedName>
</protein>
<organism evidence="1 2">
    <name type="scientific">Streptomyces rubiginosohelvolus</name>
    <dbReference type="NCBI Taxonomy" id="67362"/>
    <lineage>
        <taxon>Bacteria</taxon>
        <taxon>Bacillati</taxon>
        <taxon>Actinomycetota</taxon>
        <taxon>Actinomycetes</taxon>
        <taxon>Kitasatosporales</taxon>
        <taxon>Streptomycetaceae</taxon>
        <taxon>Streptomyces</taxon>
    </lineage>
</organism>
<evidence type="ECO:0000313" key="1">
    <source>
        <dbReference type="EMBL" id="MFD4825251.1"/>
    </source>
</evidence>
<dbReference type="EMBL" id="JBHXKZ010000019">
    <property type="protein sequence ID" value="MFD4825251.1"/>
    <property type="molecule type" value="Genomic_DNA"/>
</dbReference>
<name>A0ABW6F7G0_9ACTN</name>
<dbReference type="Proteomes" id="UP001598352">
    <property type="component" value="Unassembled WGS sequence"/>
</dbReference>
<gene>
    <name evidence="1" type="ORF">ACFWOQ_22055</name>
</gene>
<proteinExistence type="predicted"/>
<sequence>MPAGRALTEECSLNLPAKDRRVRLTAYYGPSAQQEMYLDKRYPGSVKGALMRSHPCKGALDTAYFKFEELPSEDAGKSVRNTVRAEDGRRLLTAFATASGARHGCPVG</sequence>
<dbReference type="RefSeq" id="WP_382775275.1">
    <property type="nucleotide sequence ID" value="NZ_JBHXKZ010000019.1"/>
</dbReference>
<comment type="caution">
    <text evidence="1">The sequence shown here is derived from an EMBL/GenBank/DDBJ whole genome shotgun (WGS) entry which is preliminary data.</text>
</comment>
<evidence type="ECO:0000313" key="2">
    <source>
        <dbReference type="Proteomes" id="UP001598352"/>
    </source>
</evidence>